<sequence length="258" mass="28964">MFGWLKNMMGGARLSGAPPIPRGPLPEQALRQALERPCAPIVFDRPATIDPFTSMFGAIRLSRKDEVWPEYEGTPLWPLCQINLTQAPILPQSLSDLALLTVFISPQHAMAPTQIINTAKPDPNATWALRSYTTLDLLTIPKQPAHGSTLSPRLGEWADITADYANHDVAGQVVDTTENDVYGYEWCKSVQQTKLGGWPLTAQSEPWWDYQKSRDTWDFVMQIENEPNAGWHGWGDGVAFIARSRQRPHLWAIDVQFT</sequence>
<accession>A0A7W6EAG6</accession>
<keyword evidence="2" id="KW-1185">Reference proteome</keyword>
<gene>
    <name evidence="1" type="ORF">GGR95_002690</name>
</gene>
<dbReference type="RefSeq" id="WP_184566600.1">
    <property type="nucleotide sequence ID" value="NZ_JACIEI010000010.1"/>
</dbReference>
<comment type="caution">
    <text evidence="1">The sequence shown here is derived from an EMBL/GenBank/DDBJ whole genome shotgun (WGS) entry which is preliminary data.</text>
</comment>
<evidence type="ECO:0008006" key="3">
    <source>
        <dbReference type="Google" id="ProtNLM"/>
    </source>
</evidence>
<dbReference type="InterPro" id="IPR015315">
    <property type="entry name" value="DUF1963"/>
</dbReference>
<dbReference type="EMBL" id="JACIEI010000010">
    <property type="protein sequence ID" value="MBB3995040.1"/>
    <property type="molecule type" value="Genomic_DNA"/>
</dbReference>
<dbReference type="Proteomes" id="UP000530268">
    <property type="component" value="Unassembled WGS sequence"/>
</dbReference>
<dbReference type="Gene3D" id="2.30.320.10">
    <property type="entry name" value="YwqG-like"/>
    <property type="match status" value="1"/>
</dbReference>
<dbReference type="InterPro" id="IPR035948">
    <property type="entry name" value="YwqG-like_sf"/>
</dbReference>
<evidence type="ECO:0000313" key="1">
    <source>
        <dbReference type="EMBL" id="MBB3995040.1"/>
    </source>
</evidence>
<dbReference type="Pfam" id="PF09234">
    <property type="entry name" value="DUF1963"/>
    <property type="match status" value="1"/>
</dbReference>
<name>A0A7W6EAG6_9RHOB</name>
<dbReference type="AlphaFoldDB" id="A0A7W6EAG6"/>
<dbReference type="SUPFAM" id="SSF103032">
    <property type="entry name" value="Hypothetical protein YwqG"/>
    <property type="match status" value="1"/>
</dbReference>
<organism evidence="1 2">
    <name type="scientific">Sulfitobacter undariae</name>
    <dbReference type="NCBI Taxonomy" id="1563671"/>
    <lineage>
        <taxon>Bacteria</taxon>
        <taxon>Pseudomonadati</taxon>
        <taxon>Pseudomonadota</taxon>
        <taxon>Alphaproteobacteria</taxon>
        <taxon>Rhodobacterales</taxon>
        <taxon>Roseobacteraceae</taxon>
        <taxon>Sulfitobacter</taxon>
    </lineage>
</organism>
<protein>
    <recommendedName>
        <fullName evidence="3">DUF1963 domain-containing protein</fullName>
    </recommendedName>
</protein>
<reference evidence="1 2" key="1">
    <citation type="submission" date="2020-08" db="EMBL/GenBank/DDBJ databases">
        <title>Genomic Encyclopedia of Type Strains, Phase IV (KMG-IV): sequencing the most valuable type-strain genomes for metagenomic binning, comparative biology and taxonomic classification.</title>
        <authorList>
            <person name="Goeker M."/>
        </authorList>
    </citation>
    <scope>NUCLEOTIDE SEQUENCE [LARGE SCALE GENOMIC DNA]</scope>
    <source>
        <strain evidence="1 2">DSM 102234</strain>
    </source>
</reference>
<evidence type="ECO:0000313" key="2">
    <source>
        <dbReference type="Proteomes" id="UP000530268"/>
    </source>
</evidence>
<proteinExistence type="predicted"/>